<evidence type="ECO:0000313" key="2">
    <source>
        <dbReference type="Proteomes" id="UP000198656"/>
    </source>
</evidence>
<reference evidence="2" key="1">
    <citation type="submission" date="2016-10" db="EMBL/GenBank/DDBJ databases">
        <authorList>
            <person name="Varghese N."/>
            <person name="Submissions S."/>
        </authorList>
    </citation>
    <scope>NUCLEOTIDE SEQUENCE [LARGE SCALE GENOMIC DNA]</scope>
    <source>
        <strain evidence="2">DSM 8344</strain>
    </source>
</reference>
<name>A0A1G7Z4H3_9FIRM</name>
<gene>
    <name evidence="1" type="ORF">SAMN05443529_1094</name>
</gene>
<dbReference type="AlphaFoldDB" id="A0A1G7Z4H3"/>
<keyword evidence="2" id="KW-1185">Reference proteome</keyword>
<accession>A0A1G7Z4H3</accession>
<proteinExistence type="predicted"/>
<organism evidence="1 2">
    <name type="scientific">Desulfosporosinus hippei DSM 8344</name>
    <dbReference type="NCBI Taxonomy" id="1121419"/>
    <lineage>
        <taxon>Bacteria</taxon>
        <taxon>Bacillati</taxon>
        <taxon>Bacillota</taxon>
        <taxon>Clostridia</taxon>
        <taxon>Eubacteriales</taxon>
        <taxon>Desulfitobacteriaceae</taxon>
        <taxon>Desulfosporosinus</taxon>
    </lineage>
</organism>
<sequence>MNLHETYFKTALRKVGLAPTSLLYKELTFSIILVRLGLV</sequence>
<dbReference type="Proteomes" id="UP000198656">
    <property type="component" value="Unassembled WGS sequence"/>
</dbReference>
<dbReference type="EMBL" id="FNCP01000009">
    <property type="protein sequence ID" value="SDH03537.1"/>
    <property type="molecule type" value="Genomic_DNA"/>
</dbReference>
<protein>
    <submittedName>
        <fullName evidence="1">Uncharacterized protein</fullName>
    </submittedName>
</protein>
<evidence type="ECO:0000313" key="1">
    <source>
        <dbReference type="EMBL" id="SDH03537.1"/>
    </source>
</evidence>